<comment type="subcellular location">
    <subcellularLocation>
        <location evidence="1 12">Cell outer membrane</location>
        <topology evidence="1 12">Multi-pass membrane protein</topology>
    </subcellularLocation>
</comment>
<dbReference type="Proteomes" id="UP000323426">
    <property type="component" value="Unassembled WGS sequence"/>
</dbReference>
<evidence type="ECO:0000256" key="1">
    <source>
        <dbReference type="ARBA" id="ARBA00004571"/>
    </source>
</evidence>
<dbReference type="SUPFAM" id="SSF56935">
    <property type="entry name" value="Porins"/>
    <property type="match status" value="1"/>
</dbReference>
<keyword evidence="7" id="KW-0408">Iron</keyword>
<dbReference type="PANTHER" id="PTHR32552">
    <property type="entry name" value="FERRICHROME IRON RECEPTOR-RELATED"/>
    <property type="match status" value="1"/>
</dbReference>
<dbReference type="InterPro" id="IPR013784">
    <property type="entry name" value="Carb-bd-like_fold"/>
</dbReference>
<reference evidence="17 18" key="1">
    <citation type="submission" date="2019-09" db="EMBL/GenBank/DDBJ databases">
        <title>Genome sequence and assembly of Adhaeribacter sp.</title>
        <authorList>
            <person name="Chhetri G."/>
        </authorList>
    </citation>
    <scope>NUCLEOTIDE SEQUENCE [LARGE SCALE GENOMIC DNA]</scope>
    <source>
        <strain evidence="17 18">DK36</strain>
    </source>
</reference>
<keyword evidence="5 12" id="KW-0812">Transmembrane</keyword>
<dbReference type="Pfam" id="PF00593">
    <property type="entry name" value="TonB_dep_Rec_b-barrel"/>
    <property type="match status" value="1"/>
</dbReference>
<dbReference type="GO" id="GO:0015344">
    <property type="term" value="F:siderophore uptake transmembrane transporter activity"/>
    <property type="evidence" value="ECO:0007669"/>
    <property type="project" value="TreeGrafter"/>
</dbReference>
<dbReference type="Pfam" id="PF07715">
    <property type="entry name" value="Plug"/>
    <property type="match status" value="1"/>
</dbReference>
<dbReference type="Gene3D" id="2.40.170.20">
    <property type="entry name" value="TonB-dependent receptor, beta-barrel domain"/>
    <property type="match status" value="1"/>
</dbReference>
<feature type="domain" description="TonB-dependent receptor-like beta-barrel" evidence="15">
    <location>
        <begin position="355"/>
        <end position="786"/>
    </location>
</feature>
<evidence type="ECO:0000256" key="3">
    <source>
        <dbReference type="ARBA" id="ARBA00022452"/>
    </source>
</evidence>
<keyword evidence="3 12" id="KW-1134">Transmembrane beta strand</keyword>
<comment type="caution">
    <text evidence="17">The sequence shown here is derived from an EMBL/GenBank/DDBJ whole genome shotgun (WGS) entry which is preliminary data.</text>
</comment>
<sequence length="814" mass="89464">MHKKFPLLLFLIFNSLMAVAQHNGQITGRVITSDGKAAPFVSVGIKELGMGQIADEGGQYRINRVKAGSYTLLVSAVGLESQEQVVTVTPGQITRVDFTLQENAARLQEVMIAGTKPNKFAKTESPYVSKMPLKSLENPQVYSVVTKELLQEQLVFTADEAVRNTPGIQKMWEATGRSGDGGSYYNSRGFIMQSKLRNGIAGVVTSEIDAINLEKLEVIKGPSATLFGSALTSYGGLLNRVTKKPYEKLGGEVTAAIGSYDFKRISADVNTPLDANKKILFRLNTAYNHEGSFQNEGFNKSFAAAPSLLYKPTDRLSIHLDAELFSSRNTGKQAFFFYFPAAALGATRADELNVDYKNSYTGSGLSHQSRSTNLFGQINYKLSESFTSSTNFTSSHSFSDGFSPYFYLVPDDVFTQNPADAGKANYLARADQSTGNSRSSMWEVQQNFNGDFKIGALRNRVVIGLDYLRTNSNDNFFGSIYDMVPLNVADFDYSTFNRTTLGAKYASGAPDFTYPIVNKTDTYSMYVSDVLDLTQNLSLLAALRVDRYQNKGGKTGGETMQQFDQTALSPKFGLVFQPVKDKIAVFANYQNSFNNKGTYNAYNAANPAEGLPTIADLEQANQIEGGLKLDALAGKLQGTISYYDIRVKNILRADLRAPAVASIQDGTQLSKGLELELIANPFAGFNAVAGFSYNYSEYVKADADVNGRRPATASSPYLANFWLSYRLPEIAIKGLGFGFGGNYAIDNKILNSVSMGEFELPAYTIFNATAFLERAKYRVGLKIDNLTNERYWIGYTTMNPQKLRSVTGSVTWKF</sequence>
<dbReference type="EMBL" id="VWSF01000020">
    <property type="protein sequence ID" value="KAA5541720.1"/>
    <property type="molecule type" value="Genomic_DNA"/>
</dbReference>
<dbReference type="InterPro" id="IPR036942">
    <property type="entry name" value="Beta-barrel_TonB_sf"/>
</dbReference>
<keyword evidence="4" id="KW-0410">Iron transport</keyword>
<organism evidence="17 18">
    <name type="scientific">Adhaeribacter rhizoryzae</name>
    <dbReference type="NCBI Taxonomy" id="2607907"/>
    <lineage>
        <taxon>Bacteria</taxon>
        <taxon>Pseudomonadati</taxon>
        <taxon>Bacteroidota</taxon>
        <taxon>Cytophagia</taxon>
        <taxon>Cytophagales</taxon>
        <taxon>Hymenobacteraceae</taxon>
        <taxon>Adhaeribacter</taxon>
    </lineage>
</organism>
<evidence type="ECO:0000259" key="16">
    <source>
        <dbReference type="Pfam" id="PF07715"/>
    </source>
</evidence>
<gene>
    <name evidence="17" type="ORF">F0145_20370</name>
</gene>
<keyword evidence="11 12" id="KW-0998">Cell outer membrane</keyword>
<keyword evidence="6 14" id="KW-0732">Signal</keyword>
<evidence type="ECO:0000256" key="12">
    <source>
        <dbReference type="PROSITE-ProRule" id="PRU01360"/>
    </source>
</evidence>
<dbReference type="Pfam" id="PF13715">
    <property type="entry name" value="CarbopepD_reg_2"/>
    <property type="match status" value="1"/>
</dbReference>
<accession>A0A5M6D568</accession>
<evidence type="ECO:0000256" key="11">
    <source>
        <dbReference type="ARBA" id="ARBA00023237"/>
    </source>
</evidence>
<feature type="signal peptide" evidence="14">
    <location>
        <begin position="1"/>
        <end position="20"/>
    </location>
</feature>
<evidence type="ECO:0000256" key="14">
    <source>
        <dbReference type="SAM" id="SignalP"/>
    </source>
</evidence>
<keyword evidence="18" id="KW-1185">Reference proteome</keyword>
<protein>
    <submittedName>
        <fullName evidence="17">TonB-dependent receptor</fullName>
    </submittedName>
</protein>
<feature type="domain" description="TonB-dependent receptor plug" evidence="16">
    <location>
        <begin position="137"/>
        <end position="230"/>
    </location>
</feature>
<dbReference type="GO" id="GO:0030246">
    <property type="term" value="F:carbohydrate binding"/>
    <property type="evidence" value="ECO:0007669"/>
    <property type="project" value="InterPro"/>
</dbReference>
<evidence type="ECO:0000256" key="9">
    <source>
        <dbReference type="ARBA" id="ARBA00023077"/>
    </source>
</evidence>
<dbReference type="PANTHER" id="PTHR32552:SF68">
    <property type="entry name" value="FERRICHROME OUTER MEMBRANE TRANSPORTER_PHAGE RECEPTOR"/>
    <property type="match status" value="1"/>
</dbReference>
<dbReference type="Gene3D" id="2.170.130.10">
    <property type="entry name" value="TonB-dependent receptor, plug domain"/>
    <property type="match status" value="1"/>
</dbReference>
<dbReference type="Gene3D" id="2.60.40.1120">
    <property type="entry name" value="Carboxypeptidase-like, regulatory domain"/>
    <property type="match status" value="1"/>
</dbReference>
<dbReference type="SUPFAM" id="SSF49452">
    <property type="entry name" value="Starch-binding domain-like"/>
    <property type="match status" value="1"/>
</dbReference>
<keyword evidence="2 12" id="KW-0813">Transport</keyword>
<evidence type="ECO:0000256" key="4">
    <source>
        <dbReference type="ARBA" id="ARBA00022496"/>
    </source>
</evidence>
<evidence type="ECO:0000256" key="5">
    <source>
        <dbReference type="ARBA" id="ARBA00022692"/>
    </source>
</evidence>
<feature type="chain" id="PRO_5024419449" evidence="14">
    <location>
        <begin position="21"/>
        <end position="814"/>
    </location>
</feature>
<dbReference type="InterPro" id="IPR012910">
    <property type="entry name" value="Plug_dom"/>
</dbReference>
<keyword evidence="10 12" id="KW-0472">Membrane</keyword>
<dbReference type="InterPro" id="IPR000531">
    <property type="entry name" value="Beta-barrel_TonB"/>
</dbReference>
<evidence type="ECO:0000256" key="10">
    <source>
        <dbReference type="ARBA" id="ARBA00023136"/>
    </source>
</evidence>
<evidence type="ECO:0000256" key="13">
    <source>
        <dbReference type="RuleBase" id="RU003357"/>
    </source>
</evidence>
<name>A0A5M6D568_9BACT</name>
<dbReference type="CDD" id="cd01347">
    <property type="entry name" value="ligand_gated_channel"/>
    <property type="match status" value="1"/>
</dbReference>
<proteinExistence type="inferred from homology"/>
<dbReference type="InterPro" id="IPR039426">
    <property type="entry name" value="TonB-dep_rcpt-like"/>
</dbReference>
<evidence type="ECO:0000313" key="18">
    <source>
        <dbReference type="Proteomes" id="UP000323426"/>
    </source>
</evidence>
<evidence type="ECO:0000313" key="17">
    <source>
        <dbReference type="EMBL" id="KAA5541720.1"/>
    </source>
</evidence>
<keyword evidence="17" id="KW-0675">Receptor</keyword>
<comment type="similarity">
    <text evidence="12 13">Belongs to the TonB-dependent receptor family.</text>
</comment>
<dbReference type="InterPro" id="IPR037066">
    <property type="entry name" value="Plug_dom_sf"/>
</dbReference>
<keyword evidence="8" id="KW-0406">Ion transport</keyword>
<keyword evidence="9 13" id="KW-0798">TonB box</keyword>
<evidence type="ECO:0000256" key="6">
    <source>
        <dbReference type="ARBA" id="ARBA00022729"/>
    </source>
</evidence>
<dbReference type="AlphaFoldDB" id="A0A5M6D568"/>
<dbReference type="PROSITE" id="PS52016">
    <property type="entry name" value="TONB_DEPENDENT_REC_3"/>
    <property type="match status" value="1"/>
</dbReference>
<dbReference type="GO" id="GO:0009279">
    <property type="term" value="C:cell outer membrane"/>
    <property type="evidence" value="ECO:0007669"/>
    <property type="project" value="UniProtKB-SubCell"/>
</dbReference>
<evidence type="ECO:0000256" key="7">
    <source>
        <dbReference type="ARBA" id="ARBA00023004"/>
    </source>
</evidence>
<evidence type="ECO:0000256" key="2">
    <source>
        <dbReference type="ARBA" id="ARBA00022448"/>
    </source>
</evidence>
<evidence type="ECO:0000259" key="15">
    <source>
        <dbReference type="Pfam" id="PF00593"/>
    </source>
</evidence>
<evidence type="ECO:0000256" key="8">
    <source>
        <dbReference type="ARBA" id="ARBA00023065"/>
    </source>
</evidence>
<dbReference type="RefSeq" id="WP_150091394.1">
    <property type="nucleotide sequence ID" value="NZ_VWSF01000020.1"/>
</dbReference>